<evidence type="ECO:0000256" key="1">
    <source>
        <dbReference type="ARBA" id="ARBA00022576"/>
    </source>
</evidence>
<organism evidence="4 5">
    <name type="scientific">Haemophilus influenzae R3021</name>
    <dbReference type="NCBI Taxonomy" id="375432"/>
    <lineage>
        <taxon>Bacteria</taxon>
        <taxon>Pseudomonadati</taxon>
        <taxon>Pseudomonadota</taxon>
        <taxon>Gammaproteobacteria</taxon>
        <taxon>Pasteurellales</taxon>
        <taxon>Pasteurellaceae</taxon>
        <taxon>Haemophilus</taxon>
    </lineage>
</organism>
<keyword evidence="2 4" id="KW-0808">Transferase</keyword>
<dbReference type="SUPFAM" id="SSF53383">
    <property type="entry name" value="PLP-dependent transferases"/>
    <property type="match status" value="1"/>
</dbReference>
<dbReference type="GO" id="GO:0008483">
    <property type="term" value="F:transaminase activity"/>
    <property type="evidence" value="ECO:0007669"/>
    <property type="project" value="UniProtKB-KW"/>
</dbReference>
<dbReference type="EMBL" id="AAZE01000010">
    <property type="protein sequence ID" value="EDJ90635.1"/>
    <property type="molecule type" value="Genomic_DNA"/>
</dbReference>
<gene>
    <name evidence="4" type="ORF">CGSHi22421_03978</name>
</gene>
<evidence type="ECO:0000256" key="2">
    <source>
        <dbReference type="ARBA" id="ARBA00022679"/>
    </source>
</evidence>
<dbReference type="PANTHER" id="PTHR43643:SF3">
    <property type="entry name" value="HISTIDINOL-PHOSPHATE AMINOTRANSFERASE"/>
    <property type="match status" value="1"/>
</dbReference>
<accession>A4N500</accession>
<dbReference type="InterPro" id="IPR015421">
    <property type="entry name" value="PyrdxlP-dep_Trfase_major"/>
</dbReference>
<protein>
    <submittedName>
        <fullName evidence="4">Putative aminotransferase</fullName>
    </submittedName>
</protein>
<dbReference type="InterPro" id="IPR015422">
    <property type="entry name" value="PyrdxlP-dep_Trfase_small"/>
</dbReference>
<dbReference type="AlphaFoldDB" id="A4N500"/>
<keyword evidence="3" id="KW-0663">Pyridoxal phosphate</keyword>
<evidence type="ECO:0000256" key="3">
    <source>
        <dbReference type="ARBA" id="ARBA00022898"/>
    </source>
</evidence>
<dbReference type="InterPro" id="IPR015424">
    <property type="entry name" value="PyrdxlP-dep_Trfase"/>
</dbReference>
<dbReference type="Gene3D" id="3.90.1150.10">
    <property type="entry name" value="Aspartate Aminotransferase, domain 1"/>
    <property type="match status" value="1"/>
</dbReference>
<dbReference type="PANTHER" id="PTHR43643">
    <property type="entry name" value="HISTIDINOL-PHOSPHATE AMINOTRANSFERASE 2"/>
    <property type="match status" value="1"/>
</dbReference>
<dbReference type="Proteomes" id="UP000003798">
    <property type="component" value="Unassembled WGS sequence"/>
</dbReference>
<evidence type="ECO:0000313" key="4">
    <source>
        <dbReference type="EMBL" id="EDJ90635.1"/>
    </source>
</evidence>
<keyword evidence="1 4" id="KW-0032">Aminotransferase</keyword>
<sequence length="95" mass="10948">MQYINIANRGVKSLSPYQAGKPIEELERELGISNIVKLASNENPFGFPESAKKAIFEQLDKLTRYPDANGFELKQTIAKKIWRSTKSNYAWKWLK</sequence>
<proteinExistence type="predicted"/>
<evidence type="ECO:0000313" key="5">
    <source>
        <dbReference type="Proteomes" id="UP000003798"/>
    </source>
</evidence>
<dbReference type="Gene3D" id="3.40.640.10">
    <property type="entry name" value="Type I PLP-dependent aspartate aminotransferase-like (Major domain)"/>
    <property type="match status" value="1"/>
</dbReference>
<dbReference type="InterPro" id="IPR050106">
    <property type="entry name" value="HistidinolP_aminotransfase"/>
</dbReference>
<name>A4N500_HAEIF</name>
<reference evidence="4 5" key="1">
    <citation type="journal article" date="2007" name="Genome Biol.">
        <title>Characterization and modeling of the Haemophilus influenzae core and supragenomes based on the complete genomic sequences of Rd and 12 clinical nontypeable strains.</title>
        <authorList>
            <person name="Hogg J.S."/>
            <person name="Hu F.Z."/>
            <person name="Janto B."/>
            <person name="Boissy R."/>
            <person name="Hayes J."/>
            <person name="Keefe R."/>
            <person name="Post J.C."/>
            <person name="Ehrlich G.D."/>
        </authorList>
    </citation>
    <scope>NUCLEOTIDE SEQUENCE [LARGE SCALE GENOMIC DNA]</scope>
    <source>
        <strain evidence="4 5">R3021</strain>
    </source>
</reference>